<dbReference type="EMBL" id="KI894019">
    <property type="protein sequence ID" value="OCF28310.1"/>
    <property type="molecule type" value="Genomic_DNA"/>
</dbReference>
<protein>
    <submittedName>
        <fullName evidence="2">Uncharacterized protein</fullName>
    </submittedName>
</protein>
<evidence type="ECO:0000313" key="4">
    <source>
        <dbReference type="Proteomes" id="UP000092730"/>
    </source>
</evidence>
<dbReference type="VEuPathDB" id="FungiDB:I302_03166"/>
<gene>
    <name evidence="2" type="ORF">I302_03166</name>
    <name evidence="3" type="ORF">I302_104462</name>
</gene>
<dbReference type="KEGG" id="kbi:30207565"/>
<evidence type="ECO:0000313" key="2">
    <source>
        <dbReference type="EMBL" id="OCF28310.1"/>
    </source>
</evidence>
<name>A0A1B9GBC2_9TREE</name>
<dbReference type="EMBL" id="CP144542">
    <property type="protein sequence ID" value="WVW82452.1"/>
    <property type="molecule type" value="Genomic_DNA"/>
</dbReference>
<organism evidence="2">
    <name type="scientific">Kwoniella bestiolae CBS 10118</name>
    <dbReference type="NCBI Taxonomy" id="1296100"/>
    <lineage>
        <taxon>Eukaryota</taxon>
        <taxon>Fungi</taxon>
        <taxon>Dikarya</taxon>
        <taxon>Basidiomycota</taxon>
        <taxon>Agaricomycotina</taxon>
        <taxon>Tremellomycetes</taxon>
        <taxon>Tremellales</taxon>
        <taxon>Cryptococcaceae</taxon>
        <taxon>Kwoniella</taxon>
    </lineage>
</organism>
<sequence>MDLSGSGLPVSFGKQAPSLPTKPPPAQSTSRGGHSGRGPRGVVGGGKRNNRGRGGGGGMGNGGGDQGYMPGDGTGIGQAGFHGGTKRPHPPSPNDSSFSSNRNIPPNFRQDQSFSNGGRGGRGRGGGPRTQHDHGHGGERGFWKDSFMEDPWKQLEKQRARSKGLV</sequence>
<keyword evidence="4" id="KW-1185">Reference proteome</keyword>
<proteinExistence type="predicted"/>
<feature type="compositionally biased region" description="Low complexity" evidence="1">
    <location>
        <begin position="94"/>
        <end position="103"/>
    </location>
</feature>
<reference evidence="3" key="4">
    <citation type="submission" date="2024-02" db="EMBL/GenBank/DDBJ databases">
        <title>Comparative genomics of Cryptococcus and Kwoniella reveals pathogenesis evolution and contrasting modes of karyotype evolution via chromosome fusion or intercentromeric recombination.</title>
        <authorList>
            <person name="Coelho M.A."/>
            <person name="David-Palma M."/>
            <person name="Shea T."/>
            <person name="Bowers K."/>
            <person name="McGinley-Smith S."/>
            <person name="Mohammad A.W."/>
            <person name="Gnirke A."/>
            <person name="Yurkov A.M."/>
            <person name="Nowrousian M."/>
            <person name="Sun S."/>
            <person name="Cuomo C.A."/>
            <person name="Heitman J."/>
        </authorList>
    </citation>
    <scope>NUCLEOTIDE SEQUENCE</scope>
    <source>
        <strain evidence="3">CBS 10118</strain>
    </source>
</reference>
<feature type="compositionally biased region" description="Gly residues" evidence="1">
    <location>
        <begin position="117"/>
        <end position="128"/>
    </location>
</feature>
<reference evidence="2" key="3">
    <citation type="submission" date="2014-01" db="EMBL/GenBank/DDBJ databases">
        <title>Evolution of pathogenesis and genome organization in the Tremellales.</title>
        <authorList>
            <person name="Cuomo C."/>
            <person name="Litvintseva A."/>
            <person name="Heitman J."/>
            <person name="Chen Y."/>
            <person name="Sun S."/>
            <person name="Springer D."/>
            <person name="Dromer F."/>
            <person name="Young S."/>
            <person name="Zeng Q."/>
            <person name="Chapman S."/>
            <person name="Gujja S."/>
            <person name="Saif S."/>
            <person name="Birren B."/>
        </authorList>
    </citation>
    <scope>NUCLEOTIDE SEQUENCE</scope>
    <source>
        <strain evidence="2">CBS 10118</strain>
    </source>
</reference>
<feature type="compositionally biased region" description="Basic and acidic residues" evidence="1">
    <location>
        <begin position="130"/>
        <end position="145"/>
    </location>
</feature>
<accession>A0A1B9GBC2</accession>
<reference evidence="3" key="2">
    <citation type="submission" date="2013-07" db="EMBL/GenBank/DDBJ databases">
        <authorList>
            <consortium name="The Broad Institute Genome Sequencing Platform"/>
            <person name="Cuomo C."/>
            <person name="Litvintseva A."/>
            <person name="Chen Y."/>
            <person name="Heitman J."/>
            <person name="Sun S."/>
            <person name="Springer D."/>
            <person name="Dromer F."/>
            <person name="Young S.K."/>
            <person name="Zeng Q."/>
            <person name="Gargeya S."/>
            <person name="Fitzgerald M."/>
            <person name="Abouelleil A."/>
            <person name="Alvarado L."/>
            <person name="Berlin A.M."/>
            <person name="Chapman S.B."/>
            <person name="Dewar J."/>
            <person name="Goldberg J."/>
            <person name="Griggs A."/>
            <person name="Gujja S."/>
            <person name="Hansen M."/>
            <person name="Howarth C."/>
            <person name="Imamovic A."/>
            <person name="Larimer J."/>
            <person name="McCowan C."/>
            <person name="Murphy C."/>
            <person name="Pearson M."/>
            <person name="Priest M."/>
            <person name="Roberts A."/>
            <person name="Saif S."/>
            <person name="Shea T."/>
            <person name="Sykes S."/>
            <person name="Wortman J."/>
            <person name="Nusbaum C."/>
            <person name="Birren B."/>
        </authorList>
    </citation>
    <scope>NUCLEOTIDE SEQUENCE</scope>
    <source>
        <strain evidence="3">CBS 10118</strain>
    </source>
</reference>
<feature type="region of interest" description="Disordered" evidence="1">
    <location>
        <begin position="1"/>
        <end position="145"/>
    </location>
</feature>
<dbReference type="Proteomes" id="UP000092730">
    <property type="component" value="Chromosome 2"/>
</dbReference>
<evidence type="ECO:0000313" key="3">
    <source>
        <dbReference type="EMBL" id="WVW82452.1"/>
    </source>
</evidence>
<dbReference type="OrthoDB" id="2565074at2759"/>
<evidence type="ECO:0000256" key="1">
    <source>
        <dbReference type="SAM" id="MobiDB-lite"/>
    </source>
</evidence>
<dbReference type="AlphaFoldDB" id="A0A1B9GBC2"/>
<reference evidence="2" key="1">
    <citation type="submission" date="2013-07" db="EMBL/GenBank/DDBJ databases">
        <title>The Genome Sequence of Cryptococcus bestiolae CBS10118.</title>
        <authorList>
            <consortium name="The Broad Institute Genome Sequencing Platform"/>
            <person name="Cuomo C."/>
            <person name="Litvintseva A."/>
            <person name="Chen Y."/>
            <person name="Heitman J."/>
            <person name="Sun S."/>
            <person name="Springer D."/>
            <person name="Dromer F."/>
            <person name="Young S.K."/>
            <person name="Zeng Q."/>
            <person name="Gargeya S."/>
            <person name="Fitzgerald M."/>
            <person name="Abouelleil A."/>
            <person name="Alvarado L."/>
            <person name="Berlin A.M."/>
            <person name="Chapman S.B."/>
            <person name="Dewar J."/>
            <person name="Goldberg J."/>
            <person name="Griggs A."/>
            <person name="Gujja S."/>
            <person name="Hansen M."/>
            <person name="Howarth C."/>
            <person name="Imamovic A."/>
            <person name="Larimer J."/>
            <person name="McCowan C."/>
            <person name="Murphy C."/>
            <person name="Pearson M."/>
            <person name="Priest M."/>
            <person name="Roberts A."/>
            <person name="Saif S."/>
            <person name="Shea T."/>
            <person name="Sykes S."/>
            <person name="Wortman J."/>
            <person name="Nusbaum C."/>
            <person name="Birren B."/>
        </authorList>
    </citation>
    <scope>NUCLEOTIDE SEQUENCE [LARGE SCALE GENOMIC DNA]</scope>
    <source>
        <strain evidence="2">CBS 10118</strain>
    </source>
</reference>
<dbReference type="GeneID" id="30207565"/>
<feature type="compositionally biased region" description="Gly residues" evidence="1">
    <location>
        <begin position="33"/>
        <end position="83"/>
    </location>
</feature>
<dbReference type="RefSeq" id="XP_019049380.1">
    <property type="nucleotide sequence ID" value="XM_019189818.1"/>
</dbReference>